<evidence type="ECO:0000256" key="1">
    <source>
        <dbReference type="SAM" id="MobiDB-lite"/>
    </source>
</evidence>
<dbReference type="RefSeq" id="XP_062781782.1">
    <property type="nucleotide sequence ID" value="XM_062925731.1"/>
</dbReference>
<protein>
    <submittedName>
        <fullName evidence="2">Uncharacterized protein</fullName>
    </submittedName>
</protein>
<feature type="region of interest" description="Disordered" evidence="1">
    <location>
        <begin position="148"/>
        <end position="184"/>
    </location>
</feature>
<gene>
    <name evidence="2" type="ORF">CDEST_09572</name>
</gene>
<name>A0AAX4IM08_9PEZI</name>
<proteinExistence type="predicted"/>
<dbReference type="Proteomes" id="UP001322277">
    <property type="component" value="Chromosome 6"/>
</dbReference>
<dbReference type="GeneID" id="87946075"/>
<organism evidence="2 3">
    <name type="scientific">Colletotrichum destructivum</name>
    <dbReference type="NCBI Taxonomy" id="34406"/>
    <lineage>
        <taxon>Eukaryota</taxon>
        <taxon>Fungi</taxon>
        <taxon>Dikarya</taxon>
        <taxon>Ascomycota</taxon>
        <taxon>Pezizomycotina</taxon>
        <taxon>Sordariomycetes</taxon>
        <taxon>Hypocreomycetidae</taxon>
        <taxon>Glomerellales</taxon>
        <taxon>Glomerellaceae</taxon>
        <taxon>Colletotrichum</taxon>
        <taxon>Colletotrichum destructivum species complex</taxon>
    </lineage>
</organism>
<accession>A0AAX4IM08</accession>
<dbReference type="AlphaFoldDB" id="A0AAX4IM08"/>
<reference evidence="3" key="1">
    <citation type="journal article" date="2023" name="bioRxiv">
        <title>Complete genome of the Medicago anthracnose fungus, Colletotrichum destructivum, reveals a mini-chromosome-like region within a core chromosome.</title>
        <authorList>
            <person name="Lapalu N."/>
            <person name="Simon A."/>
            <person name="Lu A."/>
            <person name="Plaumann P.-L."/>
            <person name="Amselem J."/>
            <person name="Pigne S."/>
            <person name="Auger A."/>
            <person name="Koch C."/>
            <person name="Dallery J.-F."/>
            <person name="O'Connell R.J."/>
        </authorList>
    </citation>
    <scope>NUCLEOTIDE SEQUENCE [LARGE SCALE GENOMIC DNA]</scope>
    <source>
        <strain evidence="3">CBS 520.97</strain>
    </source>
</reference>
<dbReference type="EMBL" id="CP137310">
    <property type="protein sequence ID" value="WQF84558.1"/>
    <property type="molecule type" value="Genomic_DNA"/>
</dbReference>
<dbReference type="KEGG" id="cdet:87946075"/>
<evidence type="ECO:0000313" key="2">
    <source>
        <dbReference type="EMBL" id="WQF84558.1"/>
    </source>
</evidence>
<evidence type="ECO:0000313" key="3">
    <source>
        <dbReference type="Proteomes" id="UP001322277"/>
    </source>
</evidence>
<sequence>MEYTYSSLLSQLAQPYDSRRLAAACPASFRATVRVDSRLGDKRIERWGTSDGPEILGTPTEARTETVAIQSTYEFPREIFMTWHPSFDREWAVRLLHEEETRVGGKMAAGMCQGHHDTSPVMVDIAPGLIIPITPDVLSPITNRQEFADDATLPPAPPADRTMPDASPHTAAQSHVALQCRYPE</sequence>
<keyword evidence="3" id="KW-1185">Reference proteome</keyword>